<evidence type="ECO:0000313" key="2">
    <source>
        <dbReference type="EMBL" id="KIW74980.1"/>
    </source>
</evidence>
<feature type="compositionally biased region" description="Low complexity" evidence="1">
    <location>
        <begin position="63"/>
        <end position="74"/>
    </location>
</feature>
<dbReference type="GeneID" id="25311241"/>
<proteinExistence type="predicted"/>
<dbReference type="HOGENOM" id="CLU_1038429_0_0_1"/>
<gene>
    <name evidence="2" type="ORF">Z517_11751</name>
</gene>
<feature type="compositionally biased region" description="Polar residues" evidence="1">
    <location>
        <begin position="1"/>
        <end position="15"/>
    </location>
</feature>
<dbReference type="Proteomes" id="UP000053029">
    <property type="component" value="Unassembled WGS sequence"/>
</dbReference>
<protein>
    <submittedName>
        <fullName evidence="2">Uncharacterized protein</fullName>
    </submittedName>
</protein>
<feature type="region of interest" description="Disordered" evidence="1">
    <location>
        <begin position="1"/>
        <end position="91"/>
    </location>
</feature>
<feature type="compositionally biased region" description="Basic residues" evidence="1">
    <location>
        <begin position="26"/>
        <end position="35"/>
    </location>
</feature>
<evidence type="ECO:0000256" key="1">
    <source>
        <dbReference type="SAM" id="MobiDB-lite"/>
    </source>
</evidence>
<dbReference type="AlphaFoldDB" id="A0A0D2G8C7"/>
<evidence type="ECO:0000313" key="3">
    <source>
        <dbReference type="Proteomes" id="UP000053029"/>
    </source>
</evidence>
<reference evidence="2 3" key="1">
    <citation type="submission" date="2015-01" db="EMBL/GenBank/DDBJ databases">
        <title>The Genome Sequence of Fonsecaea pedrosoi CBS 271.37.</title>
        <authorList>
            <consortium name="The Broad Institute Genomics Platform"/>
            <person name="Cuomo C."/>
            <person name="de Hoog S."/>
            <person name="Gorbushina A."/>
            <person name="Stielow B."/>
            <person name="Teixiera M."/>
            <person name="Abouelleil A."/>
            <person name="Chapman S.B."/>
            <person name="Priest M."/>
            <person name="Young S.K."/>
            <person name="Wortman J."/>
            <person name="Nusbaum C."/>
            <person name="Birren B."/>
        </authorList>
    </citation>
    <scope>NUCLEOTIDE SEQUENCE [LARGE SCALE GENOMIC DNA]</scope>
    <source>
        <strain evidence="2 3">CBS 271.37</strain>
    </source>
</reference>
<sequence length="268" mass="28953">MDPSPSFSTDVSVFHTNEPELPLHKPSGKGQKRRPSSSCPDEGPTGVKRPKLSHTAFTEAAERAVSSSRASTTVHTGCVTHDSPKDPLFDNDTVDYVTEDTSLMAEGEVDHQHMLPQNTGSAAGTEDLNQDLAQIGTFVDEEAITEALLTALEEVLDDVASRLEGILRAADAVLPDLRSSVNTGGRGDIWLGSAPIFEVSCCLRPLSVCRKSRVVCRFGVVNCGAKGSRGRQIDKNRWSERLAQILDTILVKFSVETAYHASEFSVTV</sequence>
<name>A0A0D2G8C7_9EURO</name>
<dbReference type="EMBL" id="KN846976">
    <property type="protein sequence ID" value="KIW74980.1"/>
    <property type="molecule type" value="Genomic_DNA"/>
</dbReference>
<accession>A0A0D2G8C7</accession>
<dbReference type="VEuPathDB" id="FungiDB:Z517_11751"/>
<keyword evidence="3" id="KW-1185">Reference proteome</keyword>
<organism evidence="2 3">
    <name type="scientific">Fonsecaea pedrosoi CBS 271.37</name>
    <dbReference type="NCBI Taxonomy" id="1442368"/>
    <lineage>
        <taxon>Eukaryota</taxon>
        <taxon>Fungi</taxon>
        <taxon>Dikarya</taxon>
        <taxon>Ascomycota</taxon>
        <taxon>Pezizomycotina</taxon>
        <taxon>Eurotiomycetes</taxon>
        <taxon>Chaetothyriomycetidae</taxon>
        <taxon>Chaetothyriales</taxon>
        <taxon>Herpotrichiellaceae</taxon>
        <taxon>Fonsecaea</taxon>
    </lineage>
</organism>
<dbReference type="RefSeq" id="XP_013278788.1">
    <property type="nucleotide sequence ID" value="XM_013423334.1"/>
</dbReference>
<dbReference type="OrthoDB" id="10326203at2759"/>